<feature type="region of interest" description="Disordered" evidence="1">
    <location>
        <begin position="57"/>
        <end position="78"/>
    </location>
</feature>
<dbReference type="AlphaFoldDB" id="A0A8T1YAR6"/>
<evidence type="ECO:0000313" key="2">
    <source>
        <dbReference type="EMBL" id="KAG7542958.1"/>
    </source>
</evidence>
<evidence type="ECO:0000256" key="1">
    <source>
        <dbReference type="SAM" id="MobiDB-lite"/>
    </source>
</evidence>
<accession>A0A8T1YAR6</accession>
<evidence type="ECO:0000313" key="3">
    <source>
        <dbReference type="Proteomes" id="UP000694240"/>
    </source>
</evidence>
<sequence length="137" mass="14892">MHHSSSASTSFEMDGSGTDLDRIEAQRPTDVSHGQRNGTYFSAGALVLATNILRSHDSFQNRRNGATPPTRDTESAPGYLTNLRLSDFFALPGEDVPDVQMSPKIFSGMCNGNKECLEKLRSQGTPLMARLKSNTGD</sequence>
<reference evidence="2 3" key="1">
    <citation type="submission" date="2020-12" db="EMBL/GenBank/DDBJ databases">
        <title>Concerted genomic and epigenomic changes stabilize Arabidopsis allopolyploids.</title>
        <authorList>
            <person name="Chen Z."/>
        </authorList>
    </citation>
    <scope>NUCLEOTIDE SEQUENCE [LARGE SCALE GENOMIC DNA]</scope>
    <source>
        <strain evidence="2">Allo738</strain>
        <tissue evidence="2">Leaf</tissue>
    </source>
</reference>
<dbReference type="Proteomes" id="UP000694240">
    <property type="component" value="Chromosome 12"/>
</dbReference>
<keyword evidence="3" id="KW-1185">Reference proteome</keyword>
<name>A0A8T1YAR6_9BRAS</name>
<proteinExistence type="predicted"/>
<gene>
    <name evidence="2" type="ORF">ISN45_Aa07g028960</name>
</gene>
<comment type="caution">
    <text evidence="2">The sequence shown here is derived from an EMBL/GenBank/DDBJ whole genome shotgun (WGS) entry which is preliminary data.</text>
</comment>
<protein>
    <submittedName>
        <fullName evidence="2">Uncharacterized protein</fullName>
    </submittedName>
</protein>
<organism evidence="2 3">
    <name type="scientific">Arabidopsis thaliana x Arabidopsis arenosa</name>
    <dbReference type="NCBI Taxonomy" id="1240361"/>
    <lineage>
        <taxon>Eukaryota</taxon>
        <taxon>Viridiplantae</taxon>
        <taxon>Streptophyta</taxon>
        <taxon>Embryophyta</taxon>
        <taxon>Tracheophyta</taxon>
        <taxon>Spermatophyta</taxon>
        <taxon>Magnoliopsida</taxon>
        <taxon>eudicotyledons</taxon>
        <taxon>Gunneridae</taxon>
        <taxon>Pentapetalae</taxon>
        <taxon>rosids</taxon>
        <taxon>malvids</taxon>
        <taxon>Brassicales</taxon>
        <taxon>Brassicaceae</taxon>
        <taxon>Camelineae</taxon>
        <taxon>Arabidopsis</taxon>
    </lineage>
</organism>
<dbReference type="EMBL" id="JAEFBK010000012">
    <property type="protein sequence ID" value="KAG7542958.1"/>
    <property type="molecule type" value="Genomic_DNA"/>
</dbReference>